<dbReference type="Proteomes" id="UP001055879">
    <property type="component" value="Linkage Group LG09"/>
</dbReference>
<gene>
    <name evidence="1" type="ORF">L6452_26574</name>
</gene>
<sequence>MVATAATASLFPVSSPQPDSGAKNSGKHGGGLGSVDVRGIKTKSGSSGSLQVKANAQAPAKVNGSRIGVMDGLKIDDNPSSAAPRTFINQLPDWSMLLAAITTIFLAAEKQWMMLEWKTKRPDMLSDMDPFGLGRIVEDGFIFRQNFSIRSYEIGADRTASVETLMNHLQETALNHVKNAGLLGDGFGSTPEMCKKNLFWVVTKMQVLVDRYPTWGDVVQVDTWVAASGKNGMRRDWLIRDWKTGEILTRASSNWVMMNKVTRRLSKIPDEVRAEIERYFVDTPPIIDDDNNKLPKLDENTADHVRDGLTPKWSDLDVNLHVNNVKYVGWILESAPQPVVENYELASITLEYRRECMKDSVLQSLTSMVGNDGGGGMADPHGVDCQHLLRLSGGGGEIVKGRTKWRPKYANRFRRSSSSSMGGQLAITESG</sequence>
<proteinExistence type="predicted"/>
<accession>A0ACB8ZVX5</accession>
<protein>
    <submittedName>
        <fullName evidence="1">Uncharacterized protein</fullName>
    </submittedName>
</protein>
<reference evidence="1 2" key="2">
    <citation type="journal article" date="2022" name="Mol. Ecol. Resour.">
        <title>The genomes of chicory, endive, great burdock and yacon provide insights into Asteraceae paleo-polyploidization history and plant inulin production.</title>
        <authorList>
            <person name="Fan W."/>
            <person name="Wang S."/>
            <person name="Wang H."/>
            <person name="Wang A."/>
            <person name="Jiang F."/>
            <person name="Liu H."/>
            <person name="Zhao H."/>
            <person name="Xu D."/>
            <person name="Zhang Y."/>
        </authorList>
    </citation>
    <scope>NUCLEOTIDE SEQUENCE [LARGE SCALE GENOMIC DNA]</scope>
    <source>
        <strain evidence="2">cv. Niubang</strain>
    </source>
</reference>
<keyword evidence="2" id="KW-1185">Reference proteome</keyword>
<name>A0ACB8ZVX5_ARCLA</name>
<comment type="caution">
    <text evidence="1">The sequence shown here is derived from an EMBL/GenBank/DDBJ whole genome shotgun (WGS) entry which is preliminary data.</text>
</comment>
<organism evidence="1 2">
    <name type="scientific">Arctium lappa</name>
    <name type="common">Greater burdock</name>
    <name type="synonym">Lappa major</name>
    <dbReference type="NCBI Taxonomy" id="4217"/>
    <lineage>
        <taxon>Eukaryota</taxon>
        <taxon>Viridiplantae</taxon>
        <taxon>Streptophyta</taxon>
        <taxon>Embryophyta</taxon>
        <taxon>Tracheophyta</taxon>
        <taxon>Spermatophyta</taxon>
        <taxon>Magnoliopsida</taxon>
        <taxon>eudicotyledons</taxon>
        <taxon>Gunneridae</taxon>
        <taxon>Pentapetalae</taxon>
        <taxon>asterids</taxon>
        <taxon>campanulids</taxon>
        <taxon>Asterales</taxon>
        <taxon>Asteraceae</taxon>
        <taxon>Carduoideae</taxon>
        <taxon>Cardueae</taxon>
        <taxon>Arctiinae</taxon>
        <taxon>Arctium</taxon>
    </lineage>
</organism>
<dbReference type="EMBL" id="CM042055">
    <property type="protein sequence ID" value="KAI3701471.1"/>
    <property type="molecule type" value="Genomic_DNA"/>
</dbReference>
<reference evidence="2" key="1">
    <citation type="journal article" date="2022" name="Mol. Ecol. Resour.">
        <title>The genomes of chicory, endive, great burdock and yacon provide insights into Asteraceae palaeo-polyploidization history and plant inulin production.</title>
        <authorList>
            <person name="Fan W."/>
            <person name="Wang S."/>
            <person name="Wang H."/>
            <person name="Wang A."/>
            <person name="Jiang F."/>
            <person name="Liu H."/>
            <person name="Zhao H."/>
            <person name="Xu D."/>
            <person name="Zhang Y."/>
        </authorList>
    </citation>
    <scope>NUCLEOTIDE SEQUENCE [LARGE SCALE GENOMIC DNA]</scope>
    <source>
        <strain evidence="2">cv. Niubang</strain>
    </source>
</reference>
<evidence type="ECO:0000313" key="1">
    <source>
        <dbReference type="EMBL" id="KAI3701471.1"/>
    </source>
</evidence>
<evidence type="ECO:0000313" key="2">
    <source>
        <dbReference type="Proteomes" id="UP001055879"/>
    </source>
</evidence>